<sequence length="339" mass="37822">VVPTREQLKLAVASCGDSVLPEVLKRALSSRQLDTLLECVYELSIEKVHFRLSAAIVEHLKGEFALLGENTVLGYVQSWIAALRSSKRWLKSCCVLVDCVVRSVNLLQKSRLKEKLKVELPALHAEALSLGSFGAAILISRCFFHVLAVEASYEHDVDFGCLERCWDRILDNEASRKSPTVLLCSFLLATMLSLDGNAHMEAVVENEEEICTCEMTEDQHHTLFCPKMQFFSLLLANIRTVFANCSSSQSVVLMRALVNFYSERGSLFPDLFKQSVQEARSIEPLKVTCSFVDFGIWLSKISAMLADECNNDREVVSSSVSELVVFICIVQTVHNSAES</sequence>
<dbReference type="Proteomes" id="UP000031036">
    <property type="component" value="Unassembled WGS sequence"/>
</dbReference>
<dbReference type="AlphaFoldDB" id="A0A0B2V352"/>
<protein>
    <submittedName>
        <fullName evidence="1">Uncharacterized protein</fullName>
    </submittedName>
</protein>
<name>A0A0B2V352_TOXCA</name>
<keyword evidence="2" id="KW-1185">Reference proteome</keyword>
<accession>A0A0B2V352</accession>
<gene>
    <name evidence="1" type="ORF">Tcan_18179</name>
</gene>
<feature type="non-terminal residue" evidence="1">
    <location>
        <position position="1"/>
    </location>
</feature>
<reference evidence="1 2" key="1">
    <citation type="submission" date="2014-11" db="EMBL/GenBank/DDBJ databases">
        <title>Genetic blueprint of the zoonotic pathogen Toxocara canis.</title>
        <authorList>
            <person name="Zhu X.-Q."/>
            <person name="Korhonen P.K."/>
            <person name="Cai H."/>
            <person name="Young N.D."/>
            <person name="Nejsum P."/>
            <person name="von Samson-Himmelstjerna G."/>
            <person name="Boag P.R."/>
            <person name="Tan P."/>
            <person name="Li Q."/>
            <person name="Min J."/>
            <person name="Yang Y."/>
            <person name="Wang X."/>
            <person name="Fang X."/>
            <person name="Hall R.S."/>
            <person name="Hofmann A."/>
            <person name="Sternberg P.W."/>
            <person name="Jex A.R."/>
            <person name="Gasser R.B."/>
        </authorList>
    </citation>
    <scope>NUCLEOTIDE SEQUENCE [LARGE SCALE GENOMIC DNA]</scope>
    <source>
        <strain evidence="1">PN_DK_2014</strain>
    </source>
</reference>
<evidence type="ECO:0000313" key="2">
    <source>
        <dbReference type="Proteomes" id="UP000031036"/>
    </source>
</evidence>
<comment type="caution">
    <text evidence="1">The sequence shown here is derived from an EMBL/GenBank/DDBJ whole genome shotgun (WGS) entry which is preliminary data.</text>
</comment>
<dbReference type="EMBL" id="JPKZ01002585">
    <property type="protein sequence ID" value="KHN75983.1"/>
    <property type="molecule type" value="Genomic_DNA"/>
</dbReference>
<organism evidence="1 2">
    <name type="scientific">Toxocara canis</name>
    <name type="common">Canine roundworm</name>
    <dbReference type="NCBI Taxonomy" id="6265"/>
    <lineage>
        <taxon>Eukaryota</taxon>
        <taxon>Metazoa</taxon>
        <taxon>Ecdysozoa</taxon>
        <taxon>Nematoda</taxon>
        <taxon>Chromadorea</taxon>
        <taxon>Rhabditida</taxon>
        <taxon>Spirurina</taxon>
        <taxon>Ascaridomorpha</taxon>
        <taxon>Ascaridoidea</taxon>
        <taxon>Toxocaridae</taxon>
        <taxon>Toxocara</taxon>
    </lineage>
</organism>
<proteinExistence type="predicted"/>
<evidence type="ECO:0000313" key="1">
    <source>
        <dbReference type="EMBL" id="KHN75983.1"/>
    </source>
</evidence>